<feature type="compositionally biased region" description="Acidic residues" evidence="2">
    <location>
        <begin position="33"/>
        <end position="86"/>
    </location>
</feature>
<protein>
    <submittedName>
        <fullName evidence="3">Putative RNA recognition motif domain-containing protein</fullName>
    </submittedName>
</protein>
<dbReference type="Gene3D" id="3.30.70.330">
    <property type="match status" value="3"/>
</dbReference>
<dbReference type="OrthoDB" id="3800936at2759"/>
<dbReference type="InterPro" id="IPR003954">
    <property type="entry name" value="RRM_euk-type"/>
</dbReference>
<evidence type="ECO:0000256" key="2">
    <source>
        <dbReference type="SAM" id="MobiDB-lite"/>
    </source>
</evidence>
<dbReference type="FunFam" id="3.30.70.330:FF:000518">
    <property type="entry name" value="RNA-binding (RRM/RBD/RNP motifs) family protein"/>
    <property type="match status" value="1"/>
</dbReference>
<accession>A0A6A4NUV6</accession>
<dbReference type="Proteomes" id="UP000447434">
    <property type="component" value="Chromosome 19"/>
</dbReference>
<dbReference type="PANTHER" id="PTHR21245">
    <property type="entry name" value="HETEROGENEOUS NUCLEAR RIBONUCLEOPROTEIN"/>
    <property type="match status" value="1"/>
</dbReference>
<sequence>MPRENANSSPVAKPSEPEKPAESDERVNFTDANDSDEEIEYEEIEVEEEVEEEEEEEDPEEIEEEEEEEEVEVEEVEEDDAKMEDENEKKKHAELLSLPPHGSEVYIGGIPLDVSDEDLKTFCEHIGEVAEVRIMKGKDASENKGFCFVTFRSVELASKAIEELNNKEFKGKRIKCSTAQAKHRLFIGNVPRSWDEEDLRKVVTEIGPGVTSIELVKDMKNLKNNRGFAFVDYNNNACAEYSRQKMMNPSFKLGDNAPTVSWADPKNADSSASSQVKAVYVKNLPKNVTQEQLKKLFERHGKITKVVLPSAKSGQEKNRIGFVHFAERSNAMKALKNTEKYELEGQILECSLAKPQADQKYGGSNTQKPGLLPSYPPQVGGYGLLGGPYGALGAGYGAPGLPQPMMYGTGPTPAGMGMMPMLLPDGRIAYVLQHPGMQPQAQTPPSHQRSGRSGGGSSGSRNASSSNKGRHNNDNGQGRRYRPY</sequence>
<dbReference type="AlphaFoldDB" id="A0A6A4NUV6"/>
<dbReference type="GO" id="GO:0003723">
    <property type="term" value="F:RNA binding"/>
    <property type="evidence" value="ECO:0007669"/>
    <property type="project" value="UniProtKB-UniRule"/>
</dbReference>
<dbReference type="EMBL" id="WOCE01000019">
    <property type="protein sequence ID" value="KAE9593122.1"/>
    <property type="molecule type" value="Genomic_DNA"/>
</dbReference>
<feature type="compositionally biased region" description="Basic and acidic residues" evidence="2">
    <location>
        <begin position="15"/>
        <end position="28"/>
    </location>
</feature>
<organism evidence="3 4">
    <name type="scientific">Lupinus albus</name>
    <name type="common">White lupine</name>
    <name type="synonym">Lupinus termis</name>
    <dbReference type="NCBI Taxonomy" id="3870"/>
    <lineage>
        <taxon>Eukaryota</taxon>
        <taxon>Viridiplantae</taxon>
        <taxon>Streptophyta</taxon>
        <taxon>Embryophyta</taxon>
        <taxon>Tracheophyta</taxon>
        <taxon>Spermatophyta</taxon>
        <taxon>Magnoliopsida</taxon>
        <taxon>eudicotyledons</taxon>
        <taxon>Gunneridae</taxon>
        <taxon>Pentapetalae</taxon>
        <taxon>rosids</taxon>
        <taxon>fabids</taxon>
        <taxon>Fabales</taxon>
        <taxon>Fabaceae</taxon>
        <taxon>Papilionoideae</taxon>
        <taxon>50 kb inversion clade</taxon>
        <taxon>genistoids sensu lato</taxon>
        <taxon>core genistoids</taxon>
        <taxon>Genisteae</taxon>
        <taxon>Lupinus</taxon>
    </lineage>
</organism>
<feature type="region of interest" description="Disordered" evidence="2">
    <location>
        <begin position="437"/>
        <end position="484"/>
    </location>
</feature>
<dbReference type="InterPro" id="IPR012677">
    <property type="entry name" value="Nucleotide-bd_a/b_plait_sf"/>
</dbReference>
<proteinExistence type="predicted"/>
<evidence type="ECO:0000256" key="1">
    <source>
        <dbReference type="ARBA" id="ARBA00022884"/>
    </source>
</evidence>
<dbReference type="Pfam" id="PF00076">
    <property type="entry name" value="RRM_1"/>
    <property type="match status" value="3"/>
</dbReference>
<dbReference type="FunFam" id="3.30.70.330:FF:000259">
    <property type="entry name" value="RNA-binding (RRM/RBD/RNP motifs) family protein"/>
    <property type="match status" value="1"/>
</dbReference>
<dbReference type="PROSITE" id="PS50102">
    <property type="entry name" value="RRM"/>
    <property type="match status" value="3"/>
</dbReference>
<keyword evidence="1" id="KW-0694">RNA-binding</keyword>
<feature type="compositionally biased region" description="Polar residues" evidence="2">
    <location>
        <begin position="1"/>
        <end position="10"/>
    </location>
</feature>
<keyword evidence="4" id="KW-1185">Reference proteome</keyword>
<evidence type="ECO:0000313" key="3">
    <source>
        <dbReference type="EMBL" id="KAE9593122.1"/>
    </source>
</evidence>
<evidence type="ECO:0000313" key="4">
    <source>
        <dbReference type="Proteomes" id="UP000447434"/>
    </source>
</evidence>
<feature type="compositionally biased region" description="Polar residues" evidence="2">
    <location>
        <begin position="439"/>
        <end position="448"/>
    </location>
</feature>
<gene>
    <name evidence="3" type="ORF">Lalb_Chr19g0136441</name>
</gene>
<dbReference type="InterPro" id="IPR000504">
    <property type="entry name" value="RRM_dom"/>
</dbReference>
<reference evidence="4" key="1">
    <citation type="journal article" date="2020" name="Nat. Commun.">
        <title>Genome sequence of the cluster root forming white lupin.</title>
        <authorList>
            <person name="Hufnagel B."/>
            <person name="Marques A."/>
            <person name="Soriano A."/>
            <person name="Marques L."/>
            <person name="Divol F."/>
            <person name="Doumas P."/>
            <person name="Sallet E."/>
            <person name="Mancinotti D."/>
            <person name="Carrere S."/>
            <person name="Marande W."/>
            <person name="Arribat S."/>
            <person name="Keller J."/>
            <person name="Huneau C."/>
            <person name="Blein T."/>
            <person name="Aime D."/>
            <person name="Laguerre M."/>
            <person name="Taylor J."/>
            <person name="Schubert V."/>
            <person name="Nelson M."/>
            <person name="Geu-Flores F."/>
            <person name="Crespi M."/>
            <person name="Gallardo-Guerrero K."/>
            <person name="Delaux P.-M."/>
            <person name="Salse J."/>
            <person name="Berges H."/>
            <person name="Guyot R."/>
            <person name="Gouzy J."/>
            <person name="Peret B."/>
        </authorList>
    </citation>
    <scope>NUCLEOTIDE SEQUENCE [LARGE SCALE GENOMIC DNA]</scope>
    <source>
        <strain evidence="4">cv. Amiga</strain>
    </source>
</reference>
<name>A0A6A4NUV6_LUPAL</name>
<dbReference type="SUPFAM" id="SSF54928">
    <property type="entry name" value="RNA-binding domain, RBD"/>
    <property type="match status" value="2"/>
</dbReference>
<dbReference type="SMART" id="SM00360">
    <property type="entry name" value="RRM"/>
    <property type="match status" value="3"/>
</dbReference>
<feature type="region of interest" description="Disordered" evidence="2">
    <location>
        <begin position="1"/>
        <end position="89"/>
    </location>
</feature>
<dbReference type="CDD" id="cd00590">
    <property type="entry name" value="RRM_SF"/>
    <property type="match status" value="1"/>
</dbReference>
<dbReference type="SMART" id="SM00361">
    <property type="entry name" value="RRM_1"/>
    <property type="match status" value="2"/>
</dbReference>
<comment type="caution">
    <text evidence="3">The sequence shown here is derived from an EMBL/GenBank/DDBJ whole genome shotgun (WGS) entry which is preliminary data.</text>
</comment>
<dbReference type="InterPro" id="IPR035979">
    <property type="entry name" value="RBD_domain_sf"/>
</dbReference>